<feature type="chain" id="PRO_5038542865" description="Lipoprotein" evidence="2">
    <location>
        <begin position="19"/>
        <end position="177"/>
    </location>
</feature>
<name>A0A9D3AWY6_9FIRM</name>
<sequence length="177" mass="20202">MKKMFLILLIISTAVLFAACGQSNQSATNSNNNTVAKEESSTPNNQEKRISFDRSNEDDVSYKQHITDLWEKTKPLLREDIAKDYSDEQYKKLGAEINEAWVNLQIHASLNHQDEIDSITDVGYANLDGNIIGLIGELYGNGYSGTLEKREERRENLRKSRLEYKIKEFDAVLQNVN</sequence>
<protein>
    <recommendedName>
        <fullName evidence="5">Lipoprotein</fullName>
    </recommendedName>
</protein>
<dbReference type="Proteomes" id="UP000798488">
    <property type="component" value="Unassembled WGS sequence"/>
</dbReference>
<dbReference type="EMBL" id="LSRS01000005">
    <property type="protein sequence ID" value="KAF1084432.1"/>
    <property type="molecule type" value="Genomic_DNA"/>
</dbReference>
<feature type="signal peptide" evidence="2">
    <location>
        <begin position="1"/>
        <end position="18"/>
    </location>
</feature>
<evidence type="ECO:0000313" key="4">
    <source>
        <dbReference type="Proteomes" id="UP000798488"/>
    </source>
</evidence>
<feature type="region of interest" description="Disordered" evidence="1">
    <location>
        <begin position="24"/>
        <end position="56"/>
    </location>
</feature>
<evidence type="ECO:0008006" key="5">
    <source>
        <dbReference type="Google" id="ProtNLM"/>
    </source>
</evidence>
<evidence type="ECO:0000256" key="1">
    <source>
        <dbReference type="SAM" id="MobiDB-lite"/>
    </source>
</evidence>
<comment type="caution">
    <text evidence="3">The sequence shown here is derived from an EMBL/GenBank/DDBJ whole genome shotgun (WGS) entry which is preliminary data.</text>
</comment>
<dbReference type="RefSeq" id="WP_161822512.1">
    <property type="nucleotide sequence ID" value="NZ_LSRS01000005.1"/>
</dbReference>
<feature type="compositionally biased region" description="Basic and acidic residues" evidence="1">
    <location>
        <begin position="36"/>
        <end position="56"/>
    </location>
</feature>
<gene>
    <name evidence="3" type="ORF">SPSYN_02209</name>
</gene>
<keyword evidence="2" id="KW-0732">Signal</keyword>
<evidence type="ECO:0000313" key="3">
    <source>
        <dbReference type="EMBL" id="KAF1084432.1"/>
    </source>
</evidence>
<dbReference type="AlphaFoldDB" id="A0A9D3AWY6"/>
<accession>A0A9D3AWY6</accession>
<proteinExistence type="predicted"/>
<reference evidence="3" key="1">
    <citation type="submission" date="2016-02" db="EMBL/GenBank/DDBJ databases">
        <title>Draft Genome Sequence of Sporotomaculum syntrophicum Strain FB, a Syntrophic Benzoate Degrader.</title>
        <authorList>
            <person name="Nobu M.K."/>
            <person name="Narihiro T."/>
            <person name="Qiu Y.-L."/>
            <person name="Ohashi A."/>
            <person name="Liu W.-T."/>
            <person name="Yuji S."/>
        </authorList>
    </citation>
    <scope>NUCLEOTIDE SEQUENCE</scope>
    <source>
        <strain evidence="3">FB</strain>
    </source>
</reference>
<dbReference type="PROSITE" id="PS51257">
    <property type="entry name" value="PROKAR_LIPOPROTEIN"/>
    <property type="match status" value="1"/>
</dbReference>
<evidence type="ECO:0000256" key="2">
    <source>
        <dbReference type="SAM" id="SignalP"/>
    </source>
</evidence>
<dbReference type="OrthoDB" id="9904594at2"/>
<keyword evidence="4" id="KW-1185">Reference proteome</keyword>
<organism evidence="3 4">
    <name type="scientific">Sporotomaculum syntrophicum</name>
    <dbReference type="NCBI Taxonomy" id="182264"/>
    <lineage>
        <taxon>Bacteria</taxon>
        <taxon>Bacillati</taxon>
        <taxon>Bacillota</taxon>
        <taxon>Clostridia</taxon>
        <taxon>Eubacteriales</taxon>
        <taxon>Desulfallaceae</taxon>
        <taxon>Sporotomaculum</taxon>
    </lineage>
</organism>
<feature type="compositionally biased region" description="Low complexity" evidence="1">
    <location>
        <begin position="24"/>
        <end position="34"/>
    </location>
</feature>